<dbReference type="GO" id="GO:0000287">
    <property type="term" value="F:magnesium ion binding"/>
    <property type="evidence" value="ECO:0007669"/>
    <property type="project" value="TreeGrafter"/>
</dbReference>
<dbReference type="Gene3D" id="3.40.50.1000">
    <property type="entry name" value="HAD superfamily/HAD-like"/>
    <property type="match status" value="1"/>
</dbReference>
<name>A0A9D1EER5_9FIRM</name>
<dbReference type="InterPro" id="IPR023214">
    <property type="entry name" value="HAD_sf"/>
</dbReference>
<accession>A0A9D1EER5</accession>
<sequence length="265" mass="30198">MTDTKIMFFDIDGTLLSEETKQIPESAIRSIRQARTNGHKMFINTGRCLNNIDSYILDIGFDGLICACGTHIIYNNQDLLYITQPPEICSIVVNYGLSCHLDVVFEARTHIGFTPVETLRPSAYELYKSCIDRGFIPDMDILSKDFFFDKFVVWIEENSDFPTFLNAVSPYFVCIDRSDSFKEFVPRGYSKASGIQFLLNKLNIPLNHAYAVGDSNNDLPMLEYVPNSIAMGNSQPVSLFEKVRYVTRSVEEDGIEHALQHFHFI</sequence>
<dbReference type="PANTHER" id="PTHR10000">
    <property type="entry name" value="PHOSPHOSERINE PHOSPHATASE"/>
    <property type="match status" value="1"/>
</dbReference>
<dbReference type="GO" id="GO:0016791">
    <property type="term" value="F:phosphatase activity"/>
    <property type="evidence" value="ECO:0007669"/>
    <property type="project" value="TreeGrafter"/>
</dbReference>
<evidence type="ECO:0000313" key="1">
    <source>
        <dbReference type="EMBL" id="HIR88992.1"/>
    </source>
</evidence>
<reference evidence="1" key="2">
    <citation type="journal article" date="2021" name="PeerJ">
        <title>Extensive microbial diversity within the chicken gut microbiome revealed by metagenomics and culture.</title>
        <authorList>
            <person name="Gilroy R."/>
            <person name="Ravi A."/>
            <person name="Getino M."/>
            <person name="Pursley I."/>
            <person name="Horton D.L."/>
            <person name="Alikhan N.F."/>
            <person name="Baker D."/>
            <person name="Gharbi K."/>
            <person name="Hall N."/>
            <person name="Watson M."/>
            <person name="Adriaenssens E.M."/>
            <person name="Foster-Nyarko E."/>
            <person name="Jarju S."/>
            <person name="Secka A."/>
            <person name="Antonio M."/>
            <person name="Oren A."/>
            <person name="Chaudhuri R.R."/>
            <person name="La Ragione R."/>
            <person name="Hildebrand F."/>
            <person name="Pallen M.J."/>
        </authorList>
    </citation>
    <scope>NUCLEOTIDE SEQUENCE</scope>
    <source>
        <strain evidence="1">ChiW13-3771</strain>
    </source>
</reference>
<dbReference type="NCBIfam" id="TIGR00099">
    <property type="entry name" value="Cof-subfamily"/>
    <property type="match status" value="1"/>
</dbReference>
<protein>
    <submittedName>
        <fullName evidence="1">Cof-type HAD-IIB family hydrolase</fullName>
    </submittedName>
</protein>
<dbReference type="Proteomes" id="UP000824201">
    <property type="component" value="Unassembled WGS sequence"/>
</dbReference>
<dbReference type="InterPro" id="IPR000150">
    <property type="entry name" value="Cof"/>
</dbReference>
<organism evidence="1 2">
    <name type="scientific">Candidatus Fimimorpha faecalis</name>
    <dbReference type="NCBI Taxonomy" id="2840824"/>
    <lineage>
        <taxon>Bacteria</taxon>
        <taxon>Bacillati</taxon>
        <taxon>Bacillota</taxon>
        <taxon>Clostridia</taxon>
        <taxon>Eubacteriales</taxon>
        <taxon>Candidatus Fimimorpha</taxon>
    </lineage>
</organism>
<dbReference type="SUPFAM" id="SSF56784">
    <property type="entry name" value="HAD-like"/>
    <property type="match status" value="1"/>
</dbReference>
<keyword evidence="1" id="KW-0378">Hydrolase</keyword>
<evidence type="ECO:0000313" key="2">
    <source>
        <dbReference type="Proteomes" id="UP000824201"/>
    </source>
</evidence>
<dbReference type="PROSITE" id="PS01229">
    <property type="entry name" value="COF_2"/>
    <property type="match status" value="1"/>
</dbReference>
<dbReference type="PROSITE" id="PS01228">
    <property type="entry name" value="COF_1"/>
    <property type="match status" value="1"/>
</dbReference>
<dbReference type="PANTHER" id="PTHR10000:SF25">
    <property type="entry name" value="PHOSPHATASE YKRA-RELATED"/>
    <property type="match status" value="1"/>
</dbReference>
<dbReference type="AlphaFoldDB" id="A0A9D1EER5"/>
<reference evidence="1" key="1">
    <citation type="submission" date="2020-10" db="EMBL/GenBank/DDBJ databases">
        <authorList>
            <person name="Gilroy R."/>
        </authorList>
    </citation>
    <scope>NUCLEOTIDE SEQUENCE</scope>
    <source>
        <strain evidence="1">ChiW13-3771</strain>
    </source>
</reference>
<dbReference type="InterPro" id="IPR036412">
    <property type="entry name" value="HAD-like_sf"/>
</dbReference>
<proteinExistence type="predicted"/>
<comment type="caution">
    <text evidence="1">The sequence shown here is derived from an EMBL/GenBank/DDBJ whole genome shotgun (WGS) entry which is preliminary data.</text>
</comment>
<dbReference type="Gene3D" id="3.30.1240.10">
    <property type="match status" value="1"/>
</dbReference>
<gene>
    <name evidence="1" type="ORF">IAC96_08595</name>
</gene>
<dbReference type="Pfam" id="PF08282">
    <property type="entry name" value="Hydrolase_3"/>
    <property type="match status" value="1"/>
</dbReference>
<dbReference type="GO" id="GO:0005829">
    <property type="term" value="C:cytosol"/>
    <property type="evidence" value="ECO:0007669"/>
    <property type="project" value="TreeGrafter"/>
</dbReference>
<dbReference type="EMBL" id="DVHN01000108">
    <property type="protein sequence ID" value="HIR88992.1"/>
    <property type="molecule type" value="Genomic_DNA"/>
</dbReference>